<sequence length="475" mass="52313">MRVNEVSMEEHRNEGVGETGDPPPPPQKTRRPSASSGTIPTCENPEKISSETQLKGLAYLKLFPAFQTEQREDDKGCTAQRVTKAVSSSRTDKIDVKHVYTEVDFAIGSQFIRYALDDSESISDLGRGGVVSDYSSPTKTNRVRHPLQSPELSPLHSVAAPHAPRFTLIGSQGHDVKNRPNICTLHLVPQSQLRCTVPALISPSHVVTATLRTQDEHPRCDIWETIIENKRSAGRKEASGYTTVPSSSIQEPRGGLVVRLLNCKLGEPGFDSRKKAAPWFSYVGIVADDAAGQQVFSVISRSPRPCIPTLLHNHVVLLASALKTSIYHFPTPRAPDVGCSTAPLRHSIRRPANSGAMFVDPRIGSASKTSSFSGFIRTTIPLLKRNYFRRTPRRWRCTGNRELPTGMCDGGELDLVTRGRLKLLELRLNSHVYTRASDVGSLAAAPVLRHTWQYVPYKYAIGSVIQGVSIKLRSN</sequence>
<protein>
    <submittedName>
        <fullName evidence="2">Uncharacterized protein</fullName>
    </submittedName>
</protein>
<feature type="compositionally biased region" description="Polar residues" evidence="1">
    <location>
        <begin position="32"/>
        <end position="41"/>
    </location>
</feature>
<organism evidence="2 3">
    <name type="scientific">Dryococelus australis</name>
    <dbReference type="NCBI Taxonomy" id="614101"/>
    <lineage>
        <taxon>Eukaryota</taxon>
        <taxon>Metazoa</taxon>
        <taxon>Ecdysozoa</taxon>
        <taxon>Arthropoda</taxon>
        <taxon>Hexapoda</taxon>
        <taxon>Insecta</taxon>
        <taxon>Pterygota</taxon>
        <taxon>Neoptera</taxon>
        <taxon>Polyneoptera</taxon>
        <taxon>Phasmatodea</taxon>
        <taxon>Verophasmatodea</taxon>
        <taxon>Anareolatae</taxon>
        <taxon>Phasmatidae</taxon>
        <taxon>Eurycanthinae</taxon>
        <taxon>Dryococelus</taxon>
    </lineage>
</organism>
<evidence type="ECO:0000256" key="1">
    <source>
        <dbReference type="SAM" id="MobiDB-lite"/>
    </source>
</evidence>
<keyword evidence="3" id="KW-1185">Reference proteome</keyword>
<accession>A0ABQ9GNY9</accession>
<evidence type="ECO:0000313" key="3">
    <source>
        <dbReference type="Proteomes" id="UP001159363"/>
    </source>
</evidence>
<reference evidence="2 3" key="1">
    <citation type="submission" date="2023-02" db="EMBL/GenBank/DDBJ databases">
        <title>LHISI_Scaffold_Assembly.</title>
        <authorList>
            <person name="Stuart O.P."/>
            <person name="Cleave R."/>
            <person name="Magrath M.J.L."/>
            <person name="Mikheyev A.S."/>
        </authorList>
    </citation>
    <scope>NUCLEOTIDE SEQUENCE [LARGE SCALE GENOMIC DNA]</scope>
    <source>
        <strain evidence="2">Daus_M_001</strain>
        <tissue evidence="2">Leg muscle</tissue>
    </source>
</reference>
<feature type="region of interest" description="Disordered" evidence="1">
    <location>
        <begin position="1"/>
        <end position="46"/>
    </location>
</feature>
<dbReference type="Proteomes" id="UP001159363">
    <property type="component" value="Chromosome 9"/>
</dbReference>
<gene>
    <name evidence="2" type="ORF">PR048_024573</name>
</gene>
<proteinExistence type="predicted"/>
<dbReference type="EMBL" id="JARBHB010000010">
    <property type="protein sequence ID" value="KAJ8873739.1"/>
    <property type="molecule type" value="Genomic_DNA"/>
</dbReference>
<evidence type="ECO:0000313" key="2">
    <source>
        <dbReference type="EMBL" id="KAJ8873739.1"/>
    </source>
</evidence>
<name>A0ABQ9GNY9_9NEOP</name>
<feature type="region of interest" description="Disordered" evidence="1">
    <location>
        <begin position="133"/>
        <end position="154"/>
    </location>
</feature>
<comment type="caution">
    <text evidence="2">The sequence shown here is derived from an EMBL/GenBank/DDBJ whole genome shotgun (WGS) entry which is preliminary data.</text>
</comment>